<evidence type="ECO:0000313" key="3">
    <source>
        <dbReference type="WormBase" id="F09C6.11a"/>
    </source>
</evidence>
<dbReference type="ExpressionAtlas" id="F5GUF3">
    <property type="expression patterns" value="baseline"/>
</dbReference>
<proteinExistence type="predicted"/>
<organism evidence="1 2">
    <name type="scientific">Caenorhabditis elegans</name>
    <dbReference type="NCBI Taxonomy" id="6239"/>
    <lineage>
        <taxon>Eukaryota</taxon>
        <taxon>Metazoa</taxon>
        <taxon>Ecdysozoa</taxon>
        <taxon>Nematoda</taxon>
        <taxon>Chromadorea</taxon>
        <taxon>Rhabditida</taxon>
        <taxon>Rhabditina</taxon>
        <taxon>Rhabditomorpha</taxon>
        <taxon>Rhabditoidea</taxon>
        <taxon>Rhabditidae</taxon>
        <taxon>Peloderinae</taxon>
        <taxon>Caenorhabditis</taxon>
    </lineage>
</organism>
<dbReference type="EMBL" id="BX284605">
    <property type="protein sequence ID" value="CCA65548.1"/>
    <property type="molecule type" value="Genomic_DNA"/>
</dbReference>
<dbReference type="AlphaFoldDB" id="F5GUF3"/>
<dbReference type="CTD" id="3565912"/>
<evidence type="ECO:0000313" key="1">
    <source>
        <dbReference type="EMBL" id="CCA65548.1"/>
    </source>
</evidence>
<gene>
    <name evidence="1" type="ORF">CELE_F09C6.11</name>
    <name evidence="1 3" type="ORF">F09C6.11</name>
</gene>
<dbReference type="WormBase" id="F09C6.11a">
    <property type="protein sequence ID" value="CE45897"/>
    <property type="gene ID" value="WBGene00044181"/>
</dbReference>
<name>F5GUF3_CAEEL</name>
<dbReference type="InParanoid" id="F5GUF3"/>
<accession>F5GUF3</accession>
<reference evidence="1 2" key="1">
    <citation type="journal article" date="1998" name="Science">
        <title>Genome sequence of the nematode C. elegans: a platform for investigating biology.</title>
        <authorList>
            <consortium name="The C. elegans sequencing consortium"/>
            <person name="Sulson J.E."/>
            <person name="Waterston R."/>
        </authorList>
    </citation>
    <scope>NUCLEOTIDE SEQUENCE [LARGE SCALE GENOMIC DNA]</scope>
    <source>
        <strain evidence="1 2">Bristol N2</strain>
    </source>
</reference>
<dbReference type="SMR" id="F5GUF3"/>
<dbReference type="HOGENOM" id="CLU_2707044_0_0_1"/>
<dbReference type="Bgee" id="WBGene00044181">
    <property type="expression patterns" value="Expressed in pharyngeal muscle cell (C elegans) and 3 other cell types or tissues"/>
</dbReference>
<evidence type="ECO:0000313" key="2">
    <source>
        <dbReference type="Proteomes" id="UP000001940"/>
    </source>
</evidence>
<dbReference type="GeneID" id="3565912"/>
<keyword evidence="2" id="KW-1185">Reference proteome</keyword>
<dbReference type="AGR" id="WB:WBGene00044181"/>
<protein>
    <submittedName>
        <fullName evidence="1">Transposase</fullName>
    </submittedName>
</protein>
<dbReference type="Proteomes" id="UP000001940">
    <property type="component" value="Chromosome V"/>
</dbReference>
<dbReference type="RefSeq" id="NP_001256732.1">
    <property type="nucleotide sequence ID" value="NM_001269803.1"/>
</dbReference>
<sequence>MGWAIDAKVTTTTNCDNYTERSGSERDNRVDNRQRIIHNRNEKDEQRIDSIIAQTTQEHNEHMSRIFGLATKLSQGK</sequence>
<dbReference type="PaxDb" id="6239-F09C6.11a"/>